<dbReference type="Gene3D" id="3.40.50.2300">
    <property type="match status" value="2"/>
</dbReference>
<evidence type="ECO:0000313" key="6">
    <source>
        <dbReference type="Proteomes" id="UP000638043"/>
    </source>
</evidence>
<proteinExistence type="predicted"/>
<dbReference type="SMART" id="SM00354">
    <property type="entry name" value="HTH_LACI"/>
    <property type="match status" value="1"/>
</dbReference>
<evidence type="ECO:0000259" key="4">
    <source>
        <dbReference type="PROSITE" id="PS50932"/>
    </source>
</evidence>
<protein>
    <submittedName>
        <fullName evidence="5">LacI family transcriptional regulator</fullName>
    </submittedName>
</protein>
<keyword evidence="1" id="KW-0805">Transcription regulation</keyword>
<dbReference type="PANTHER" id="PTHR30146:SF153">
    <property type="entry name" value="LACTOSE OPERON REPRESSOR"/>
    <property type="match status" value="1"/>
</dbReference>
<evidence type="ECO:0000313" key="5">
    <source>
        <dbReference type="EMBL" id="GGO64169.1"/>
    </source>
</evidence>
<dbReference type="Pfam" id="PF13377">
    <property type="entry name" value="Peripla_BP_3"/>
    <property type="match status" value="1"/>
</dbReference>
<dbReference type="Proteomes" id="UP000638043">
    <property type="component" value="Unassembled WGS sequence"/>
</dbReference>
<keyword evidence="3" id="KW-0804">Transcription</keyword>
<dbReference type="InterPro" id="IPR000843">
    <property type="entry name" value="HTH_LacI"/>
</dbReference>
<evidence type="ECO:0000256" key="3">
    <source>
        <dbReference type="ARBA" id="ARBA00023163"/>
    </source>
</evidence>
<evidence type="ECO:0000256" key="1">
    <source>
        <dbReference type="ARBA" id="ARBA00023015"/>
    </source>
</evidence>
<dbReference type="CDD" id="cd01392">
    <property type="entry name" value="HTH_LacI"/>
    <property type="match status" value="1"/>
</dbReference>
<sequence>MASTIHDVAAEAGVSIATVSRVIAGNYPVAKKTRERVEAAVARLNYSANPNAQRLRGVDIAPVAVLLGSITGPSFAALAQGVESEARDRGRICLIGTTGGAADRELELVELMRRQGVEAVILPGGSWESREHHDRMAEHAKTLAKEGKHLVFCGPRTLDDHGDDAIDIRYDNEGGARQIAAHVVDKGHRNVLLMPGTPNGGTASERLRGFRTALAAGAAQEYGVIETSFDREPAREALLAHLREIVPVGSRPPFSAVLCGTDQVAMGVLDALHEHGLRCPEDVSITGYDDVPSARDLSPALTTIRVPYEELGALAVRQALDDPHADAGVLPVELIVRDSVAAPR</sequence>
<feature type="domain" description="HTH lacI-type" evidence="4">
    <location>
        <begin position="3"/>
        <end position="57"/>
    </location>
</feature>
<dbReference type="CDD" id="cd06267">
    <property type="entry name" value="PBP1_LacI_sugar_binding-like"/>
    <property type="match status" value="1"/>
</dbReference>
<dbReference type="EMBL" id="BMMQ01000005">
    <property type="protein sequence ID" value="GGO64169.1"/>
    <property type="molecule type" value="Genomic_DNA"/>
</dbReference>
<dbReference type="RefSeq" id="WP_188701159.1">
    <property type="nucleotide sequence ID" value="NZ_BMMQ01000005.1"/>
</dbReference>
<dbReference type="Gene3D" id="1.10.260.40">
    <property type="entry name" value="lambda repressor-like DNA-binding domains"/>
    <property type="match status" value="1"/>
</dbReference>
<dbReference type="InterPro" id="IPR046335">
    <property type="entry name" value="LacI/GalR-like_sensor"/>
</dbReference>
<name>A0ABQ2N2D3_9MICO</name>
<keyword evidence="2" id="KW-0238">DNA-binding</keyword>
<dbReference type="SUPFAM" id="SSF53822">
    <property type="entry name" value="Periplasmic binding protein-like I"/>
    <property type="match status" value="1"/>
</dbReference>
<dbReference type="Pfam" id="PF00356">
    <property type="entry name" value="LacI"/>
    <property type="match status" value="1"/>
</dbReference>
<dbReference type="InterPro" id="IPR010982">
    <property type="entry name" value="Lambda_DNA-bd_dom_sf"/>
</dbReference>
<dbReference type="PROSITE" id="PS50932">
    <property type="entry name" value="HTH_LACI_2"/>
    <property type="match status" value="1"/>
</dbReference>
<comment type="caution">
    <text evidence="5">The sequence shown here is derived from an EMBL/GenBank/DDBJ whole genome shotgun (WGS) entry which is preliminary data.</text>
</comment>
<dbReference type="PROSITE" id="PS00356">
    <property type="entry name" value="HTH_LACI_1"/>
    <property type="match status" value="1"/>
</dbReference>
<dbReference type="SUPFAM" id="SSF47413">
    <property type="entry name" value="lambda repressor-like DNA-binding domains"/>
    <property type="match status" value="1"/>
</dbReference>
<dbReference type="PANTHER" id="PTHR30146">
    <property type="entry name" value="LACI-RELATED TRANSCRIPTIONAL REPRESSOR"/>
    <property type="match status" value="1"/>
</dbReference>
<dbReference type="InterPro" id="IPR028082">
    <property type="entry name" value="Peripla_BP_I"/>
</dbReference>
<evidence type="ECO:0000256" key="2">
    <source>
        <dbReference type="ARBA" id="ARBA00023125"/>
    </source>
</evidence>
<organism evidence="5 6">
    <name type="scientific">Microbacterium nanhaiense</name>
    <dbReference type="NCBI Taxonomy" id="1301026"/>
    <lineage>
        <taxon>Bacteria</taxon>
        <taxon>Bacillati</taxon>
        <taxon>Actinomycetota</taxon>
        <taxon>Actinomycetes</taxon>
        <taxon>Micrococcales</taxon>
        <taxon>Microbacteriaceae</taxon>
        <taxon>Microbacterium</taxon>
    </lineage>
</organism>
<reference evidence="6" key="1">
    <citation type="journal article" date="2019" name="Int. J. Syst. Evol. Microbiol.">
        <title>The Global Catalogue of Microorganisms (GCM) 10K type strain sequencing project: providing services to taxonomists for standard genome sequencing and annotation.</title>
        <authorList>
            <consortium name="The Broad Institute Genomics Platform"/>
            <consortium name="The Broad Institute Genome Sequencing Center for Infectious Disease"/>
            <person name="Wu L."/>
            <person name="Ma J."/>
        </authorList>
    </citation>
    <scope>NUCLEOTIDE SEQUENCE [LARGE SCALE GENOMIC DNA]</scope>
    <source>
        <strain evidence="6">CGMCC 4.7181</strain>
    </source>
</reference>
<gene>
    <name evidence="5" type="ORF">GCM10010910_18380</name>
</gene>
<keyword evidence="6" id="KW-1185">Reference proteome</keyword>
<accession>A0ABQ2N2D3</accession>